<dbReference type="RefSeq" id="WP_275229436.1">
    <property type="nucleotide sequence ID" value="NZ_JARESE010000057.1"/>
</dbReference>
<protein>
    <recommendedName>
        <fullName evidence="3">Glycine-rich domain-containing protein-like</fullName>
    </recommendedName>
</protein>
<dbReference type="EMBL" id="JARESE010000057">
    <property type="protein sequence ID" value="MDE8653324.1"/>
    <property type="molecule type" value="Genomic_DNA"/>
</dbReference>
<dbReference type="InterPro" id="IPR009836">
    <property type="entry name" value="GRDP-like"/>
</dbReference>
<dbReference type="PANTHER" id="PTHR34365:SF7">
    <property type="entry name" value="GLYCINE-RICH DOMAIN-CONTAINING PROTEIN 1"/>
    <property type="match status" value="1"/>
</dbReference>
<evidence type="ECO:0000313" key="1">
    <source>
        <dbReference type="EMBL" id="MDE8653324.1"/>
    </source>
</evidence>
<reference evidence="1 2" key="1">
    <citation type="submission" date="2023-03" db="EMBL/GenBank/DDBJ databases">
        <title>NovoSphingobium album sp. nov. isolated from polycyclic aromatic hydrocarbons- and heavy-metal polluted soil.</title>
        <authorList>
            <person name="Liu Z."/>
            <person name="Wang K."/>
        </authorList>
    </citation>
    <scope>NUCLEOTIDE SEQUENCE [LARGE SCALE GENOMIC DNA]</scope>
    <source>
        <strain evidence="1 2">H3SJ31-1</strain>
    </source>
</reference>
<keyword evidence="2" id="KW-1185">Reference proteome</keyword>
<proteinExistence type="predicted"/>
<evidence type="ECO:0008006" key="3">
    <source>
        <dbReference type="Google" id="ProtNLM"/>
    </source>
</evidence>
<dbReference type="PANTHER" id="PTHR34365">
    <property type="entry name" value="ENOLASE (DUF1399)"/>
    <property type="match status" value="1"/>
</dbReference>
<organism evidence="1 2">
    <name type="scientific">Novosphingobium album</name>
    <name type="common">ex Liu et al. 2023</name>
    <dbReference type="NCBI Taxonomy" id="3031130"/>
    <lineage>
        <taxon>Bacteria</taxon>
        <taxon>Pseudomonadati</taxon>
        <taxon>Pseudomonadota</taxon>
        <taxon>Alphaproteobacteria</taxon>
        <taxon>Sphingomonadales</taxon>
        <taxon>Sphingomonadaceae</taxon>
        <taxon>Novosphingobium</taxon>
    </lineage>
</organism>
<evidence type="ECO:0000313" key="2">
    <source>
        <dbReference type="Proteomes" id="UP001216253"/>
    </source>
</evidence>
<accession>A0ABT5WTX4</accession>
<sequence length="166" mass="19299">MTDNRDAVRVIAGLNLTAVKYKLMVKKGWSISKLERVELLYKRFLTLTYLYPSRTLVPNEDIDEFWHAHILDTRRYASDMQHCLGYFLHHFPYFGLRGQDDKEEMSRTFQETVQLYEAEFGFGEPSYNSSASQSDGVVCGNDGCNNRFEDADFTDVYERTRMGFAA</sequence>
<dbReference type="Proteomes" id="UP001216253">
    <property type="component" value="Unassembled WGS sequence"/>
</dbReference>
<name>A0ABT5WTX4_9SPHN</name>
<gene>
    <name evidence="1" type="ORF">PYV00_16615</name>
</gene>
<comment type="caution">
    <text evidence="1">The sequence shown here is derived from an EMBL/GenBank/DDBJ whole genome shotgun (WGS) entry which is preliminary data.</text>
</comment>